<feature type="transmembrane region" description="Helical" evidence="2">
    <location>
        <begin position="211"/>
        <end position="233"/>
    </location>
</feature>
<feature type="region of interest" description="Disordered" evidence="1">
    <location>
        <begin position="247"/>
        <end position="281"/>
    </location>
</feature>
<dbReference type="InParanoid" id="A0A218ZDR5"/>
<evidence type="ECO:0000256" key="2">
    <source>
        <dbReference type="SAM" id="Phobius"/>
    </source>
</evidence>
<feature type="compositionally biased region" description="Pro residues" evidence="1">
    <location>
        <begin position="129"/>
        <end position="138"/>
    </location>
</feature>
<proteinExistence type="predicted"/>
<comment type="caution">
    <text evidence="3">The sequence shown here is derived from an EMBL/GenBank/DDBJ whole genome shotgun (WGS) entry which is preliminary data.</text>
</comment>
<reference evidence="3 4" key="1">
    <citation type="submission" date="2017-04" db="EMBL/GenBank/DDBJ databases">
        <title>Draft genome sequence of Marssonina coronaria NL1: causal agent of apple blotch.</title>
        <authorList>
            <person name="Cheng Q."/>
        </authorList>
    </citation>
    <scope>NUCLEOTIDE SEQUENCE [LARGE SCALE GENOMIC DNA]</scope>
    <source>
        <strain evidence="3 4">NL1</strain>
    </source>
</reference>
<feature type="compositionally biased region" description="Basic and acidic residues" evidence="1">
    <location>
        <begin position="259"/>
        <end position="268"/>
    </location>
</feature>
<keyword evidence="2" id="KW-1133">Transmembrane helix</keyword>
<dbReference type="Proteomes" id="UP000242519">
    <property type="component" value="Unassembled WGS sequence"/>
</dbReference>
<keyword evidence="2" id="KW-0812">Transmembrane</keyword>
<keyword evidence="4" id="KW-1185">Reference proteome</keyword>
<name>A0A218ZDR5_9HELO</name>
<evidence type="ECO:0000313" key="3">
    <source>
        <dbReference type="EMBL" id="OWP05884.1"/>
    </source>
</evidence>
<dbReference type="EMBL" id="MZNU01000059">
    <property type="protein sequence ID" value="OWP05884.1"/>
    <property type="molecule type" value="Genomic_DNA"/>
</dbReference>
<gene>
    <name evidence="3" type="ORF">B2J93_6208</name>
</gene>
<feature type="region of interest" description="Disordered" evidence="1">
    <location>
        <begin position="1"/>
        <end position="37"/>
    </location>
</feature>
<feature type="region of interest" description="Disordered" evidence="1">
    <location>
        <begin position="102"/>
        <end position="149"/>
    </location>
</feature>
<keyword evidence="2" id="KW-0472">Membrane</keyword>
<accession>A0A218ZDR5</accession>
<evidence type="ECO:0000313" key="4">
    <source>
        <dbReference type="Proteomes" id="UP000242519"/>
    </source>
</evidence>
<organism evidence="3 4">
    <name type="scientific">Diplocarpon coronariae</name>
    <dbReference type="NCBI Taxonomy" id="2795749"/>
    <lineage>
        <taxon>Eukaryota</taxon>
        <taxon>Fungi</taxon>
        <taxon>Dikarya</taxon>
        <taxon>Ascomycota</taxon>
        <taxon>Pezizomycotina</taxon>
        <taxon>Leotiomycetes</taxon>
        <taxon>Helotiales</taxon>
        <taxon>Drepanopezizaceae</taxon>
        <taxon>Diplocarpon</taxon>
    </lineage>
</organism>
<feature type="compositionally biased region" description="Polar residues" evidence="1">
    <location>
        <begin position="1"/>
        <end position="12"/>
    </location>
</feature>
<dbReference type="AlphaFoldDB" id="A0A218ZDR5"/>
<protein>
    <submittedName>
        <fullName evidence="3">Uncharacterized protein</fullName>
    </submittedName>
</protein>
<evidence type="ECO:0000256" key="1">
    <source>
        <dbReference type="SAM" id="MobiDB-lite"/>
    </source>
</evidence>
<sequence>MLSSKPSTSNTAPRWPSTHRFDATPLDFEFSPPDSPVVKPARDLWEADFLYKLGRHRHISEILKMLCKESPEEKERSASTKGPSSLEDHTTVTGVVDFRLSRAKVDPSQQRPTVAPAMPASNPEKSTSPTPPTIPPKPLSRAPTLCSDPASQPRLAIALQRRPAFPRLRNVLSRAPPRASPLHSPPQDCWLPERCSRRLGKRRRPRMRSGGGVLFSGLAGLGLWGIGTLLGVVRASTSCVVCDRRRGAECEQPAGGSDPKSEESRDGVRSQAESVPKERTE</sequence>